<name>A0ABS9G8S5_9PSED</name>
<reference evidence="1 2" key="1">
    <citation type="submission" date="2019-11" db="EMBL/GenBank/DDBJ databases">
        <title>Epiphytic Pseudomonas syringae from cherry orchards.</title>
        <authorList>
            <person name="Hulin M.T."/>
        </authorList>
    </citation>
    <scope>NUCLEOTIDE SEQUENCE [LARGE SCALE GENOMIC DNA]</scope>
    <source>
        <strain evidence="1 2">PA-5-11C</strain>
    </source>
</reference>
<accession>A0ABS9G8S5</accession>
<comment type="caution">
    <text evidence="1">The sequence shown here is derived from an EMBL/GenBank/DDBJ whole genome shotgun (WGS) entry which is preliminary data.</text>
</comment>
<evidence type="ECO:0000313" key="2">
    <source>
        <dbReference type="Proteomes" id="UP000814078"/>
    </source>
</evidence>
<evidence type="ECO:0000313" key="1">
    <source>
        <dbReference type="EMBL" id="MCF5320014.1"/>
    </source>
</evidence>
<gene>
    <name evidence="1" type="ORF">GIW13_17150</name>
</gene>
<keyword evidence="2" id="KW-1185">Reference proteome</keyword>
<dbReference type="EMBL" id="WKCM01000028">
    <property type="protein sequence ID" value="MCF5320014.1"/>
    <property type="molecule type" value="Genomic_DNA"/>
</dbReference>
<proteinExistence type="predicted"/>
<dbReference type="Proteomes" id="UP000814078">
    <property type="component" value="Unassembled WGS sequence"/>
</dbReference>
<sequence>MDTSDDFRFKAHQHLLDLDATTNQLMMLVVAAEVSGPRWSEALMRQKLAYEAWASILTGVQIDPMPAFDGRPAESLTPSSD</sequence>
<protein>
    <submittedName>
        <fullName evidence="1">Uncharacterized protein</fullName>
    </submittedName>
</protein>
<organism evidence="1 2">
    <name type="scientific">Pseudomonas simiae</name>
    <dbReference type="NCBI Taxonomy" id="321846"/>
    <lineage>
        <taxon>Bacteria</taxon>
        <taxon>Pseudomonadati</taxon>
        <taxon>Pseudomonadota</taxon>
        <taxon>Gammaproteobacteria</taxon>
        <taxon>Pseudomonadales</taxon>
        <taxon>Pseudomonadaceae</taxon>
        <taxon>Pseudomonas</taxon>
    </lineage>
</organism>